<dbReference type="PANTHER" id="PTHR11579">
    <property type="entry name" value="PROTEIN-L-ISOASPARTATE O-METHYLTRANSFERASE"/>
    <property type="match status" value="1"/>
</dbReference>
<evidence type="ECO:0000256" key="7">
    <source>
        <dbReference type="ARBA" id="ARBA00022679"/>
    </source>
</evidence>
<gene>
    <name evidence="12" type="ordered locus">Strop_2426</name>
</gene>
<dbReference type="Proteomes" id="UP000000235">
    <property type="component" value="Chromosome"/>
</dbReference>
<dbReference type="GO" id="GO:0005737">
    <property type="term" value="C:cytoplasm"/>
    <property type="evidence" value="ECO:0007669"/>
    <property type="project" value="UniProtKB-SubCell"/>
</dbReference>
<dbReference type="Gene3D" id="3.40.50.150">
    <property type="entry name" value="Vaccinia Virus protein VP39"/>
    <property type="match status" value="1"/>
</dbReference>
<evidence type="ECO:0000256" key="5">
    <source>
        <dbReference type="ARBA" id="ARBA00022490"/>
    </source>
</evidence>
<dbReference type="GO" id="GO:0032259">
    <property type="term" value="P:methylation"/>
    <property type="evidence" value="ECO:0007669"/>
    <property type="project" value="UniProtKB-KW"/>
</dbReference>
<protein>
    <recommendedName>
        <fullName evidence="4">Protein-L-isoaspartate O-methyltransferase</fullName>
        <ecNumber evidence="3">2.1.1.77</ecNumber>
    </recommendedName>
    <alternativeName>
        <fullName evidence="11">L-isoaspartyl protein carboxyl methyltransferase</fullName>
    </alternativeName>
    <alternativeName>
        <fullName evidence="9">Protein L-isoaspartyl methyltransferase</fullName>
    </alternativeName>
    <alternativeName>
        <fullName evidence="10">Protein-beta-aspartate methyltransferase</fullName>
    </alternativeName>
</protein>
<keyword evidence="7 12" id="KW-0808">Transferase</keyword>
<dbReference type="InterPro" id="IPR000682">
    <property type="entry name" value="PCMT"/>
</dbReference>
<dbReference type="PATRIC" id="fig|369723.5.peg.2498"/>
<dbReference type="InterPro" id="IPR026448">
    <property type="entry name" value="Methyltr_grasp"/>
</dbReference>
<name>A4X7M3_SALTO</name>
<dbReference type="InterPro" id="IPR029063">
    <property type="entry name" value="SAM-dependent_MTases_sf"/>
</dbReference>
<evidence type="ECO:0000256" key="8">
    <source>
        <dbReference type="ARBA" id="ARBA00022691"/>
    </source>
</evidence>
<keyword evidence="13" id="KW-1185">Reference proteome</keyword>
<dbReference type="SUPFAM" id="SSF53335">
    <property type="entry name" value="S-adenosyl-L-methionine-dependent methyltransferases"/>
    <property type="match status" value="1"/>
</dbReference>
<dbReference type="Pfam" id="PF01135">
    <property type="entry name" value="PCMT"/>
    <property type="match status" value="1"/>
</dbReference>
<accession>A4X7M3</accession>
<evidence type="ECO:0000313" key="12">
    <source>
        <dbReference type="EMBL" id="ABP54873.1"/>
    </source>
</evidence>
<evidence type="ECO:0000256" key="9">
    <source>
        <dbReference type="ARBA" id="ARBA00030757"/>
    </source>
</evidence>
<dbReference type="AlphaFoldDB" id="A4X7M3"/>
<proteinExistence type="inferred from homology"/>
<keyword evidence="6 12" id="KW-0489">Methyltransferase</keyword>
<dbReference type="GO" id="GO:0004719">
    <property type="term" value="F:protein-L-isoaspartate (D-aspartate) O-methyltransferase activity"/>
    <property type="evidence" value="ECO:0007669"/>
    <property type="project" value="UniProtKB-EC"/>
</dbReference>
<reference evidence="13" key="1">
    <citation type="journal article" date="2007" name="Proc. Natl. Acad. Sci. U.S.A.">
        <title>Genome sequencing reveals complex secondary metabolome in the marine actinomycete Salinispora tropica.</title>
        <authorList>
            <person name="Udwary D.W."/>
            <person name="Zeigler L."/>
            <person name="Asolkar R.N."/>
            <person name="Singan V."/>
            <person name="Lapidus A."/>
            <person name="Fenical W."/>
            <person name="Jensen P.R."/>
            <person name="Moore B.S."/>
        </authorList>
    </citation>
    <scope>NUCLEOTIDE SEQUENCE [LARGE SCALE GENOMIC DNA]</scope>
    <source>
        <strain evidence="13">ATCC BAA-916 / DSM 44818 / CNB-440</strain>
    </source>
</reference>
<evidence type="ECO:0000256" key="3">
    <source>
        <dbReference type="ARBA" id="ARBA00011890"/>
    </source>
</evidence>
<evidence type="ECO:0000256" key="10">
    <source>
        <dbReference type="ARBA" id="ARBA00031323"/>
    </source>
</evidence>
<evidence type="ECO:0000256" key="2">
    <source>
        <dbReference type="ARBA" id="ARBA00005369"/>
    </source>
</evidence>
<evidence type="ECO:0000256" key="1">
    <source>
        <dbReference type="ARBA" id="ARBA00004496"/>
    </source>
</evidence>
<evidence type="ECO:0000256" key="6">
    <source>
        <dbReference type="ARBA" id="ARBA00022603"/>
    </source>
</evidence>
<keyword evidence="5" id="KW-0963">Cytoplasm</keyword>
<dbReference type="eggNOG" id="COG2518">
    <property type="taxonomic scope" value="Bacteria"/>
</dbReference>
<organism evidence="12 13">
    <name type="scientific">Salinispora tropica (strain ATCC BAA-916 / DSM 44818 / JCM 13857 / NBRC 105044 / CNB-440)</name>
    <dbReference type="NCBI Taxonomy" id="369723"/>
    <lineage>
        <taxon>Bacteria</taxon>
        <taxon>Bacillati</taxon>
        <taxon>Actinomycetota</taxon>
        <taxon>Actinomycetes</taxon>
        <taxon>Micromonosporales</taxon>
        <taxon>Micromonosporaceae</taxon>
        <taxon>Salinispora</taxon>
    </lineage>
</organism>
<dbReference type="RefSeq" id="WP_012013654.1">
    <property type="nucleotide sequence ID" value="NC_009380.1"/>
</dbReference>
<evidence type="ECO:0000256" key="11">
    <source>
        <dbReference type="ARBA" id="ARBA00031350"/>
    </source>
</evidence>
<dbReference type="NCBIfam" id="TIGR04188">
    <property type="entry name" value="methyltr_grsp"/>
    <property type="match status" value="1"/>
</dbReference>
<comment type="subcellular location">
    <subcellularLocation>
        <location evidence="1">Cytoplasm</location>
    </subcellularLocation>
</comment>
<keyword evidence="8" id="KW-0949">S-adenosyl-L-methionine</keyword>
<dbReference type="EC" id="2.1.1.77" evidence="3"/>
<comment type="similarity">
    <text evidence="2">Belongs to the methyltransferase superfamily. L-isoaspartyl/D-aspartyl protein methyltransferase family.</text>
</comment>
<dbReference type="STRING" id="369723.Strop_2426"/>
<sequence length="381" mass="41173">MTATAERARNRLVHELTGHGWLTEAWRTAFAAVPRHLFLTRFFRQTPDRSRYEAVDVNDLGALELIYSDRVLPTQLDGDDARWDESRHHGPLAGVPTCSSTQPALMAVMLDALDVADGHRVLEVGTGTGYNAALLAHRLGSPLVTTVDIDAGLVRRARQSLTSVGYAPTVAATDGEAGYPGNAPYDRIIAACSVPQVPTGWLAQSRPGGVILTSLHREIGGGLLLRLTVDETGTASGHLLDDYGSFMPLRSCPTVRTSALVRAASQATGDRHKTHLPGPLADDGEAWTALVALLLPDVARLDLGRPEGPVQWLVHPDGSWAYHDISTQTVEQGGPRRLWTEVEDLYSRWTAHGKPSRSHIGVTITPAGQQVWLNDPTEIIG</sequence>
<evidence type="ECO:0000256" key="4">
    <source>
        <dbReference type="ARBA" id="ARBA00013346"/>
    </source>
</evidence>
<dbReference type="CDD" id="cd02440">
    <property type="entry name" value="AdoMet_MTases"/>
    <property type="match status" value="1"/>
</dbReference>
<dbReference type="EMBL" id="CP000667">
    <property type="protein sequence ID" value="ABP54873.1"/>
    <property type="molecule type" value="Genomic_DNA"/>
</dbReference>
<dbReference type="PANTHER" id="PTHR11579:SF0">
    <property type="entry name" value="PROTEIN-L-ISOASPARTATE(D-ASPARTATE) O-METHYLTRANSFERASE"/>
    <property type="match status" value="1"/>
</dbReference>
<dbReference type="KEGG" id="stp:Strop_2426"/>
<dbReference type="HOGENOM" id="CLU_037629_0_1_11"/>
<evidence type="ECO:0000313" key="13">
    <source>
        <dbReference type="Proteomes" id="UP000000235"/>
    </source>
</evidence>